<evidence type="ECO:0000313" key="2">
    <source>
        <dbReference type="Proteomes" id="UP000252519"/>
    </source>
</evidence>
<protein>
    <submittedName>
        <fullName evidence="1">Uncharacterized protein</fullName>
    </submittedName>
</protein>
<comment type="caution">
    <text evidence="1">The sequence shown here is derived from an EMBL/GenBank/DDBJ whole genome shotgun (WGS) entry which is preliminary data.</text>
</comment>
<dbReference type="AlphaFoldDB" id="A0A368G7E2"/>
<name>A0A368G7E2_ANCCA</name>
<evidence type="ECO:0000313" key="1">
    <source>
        <dbReference type="EMBL" id="RCN38885.1"/>
    </source>
</evidence>
<dbReference type="Proteomes" id="UP000252519">
    <property type="component" value="Unassembled WGS sequence"/>
</dbReference>
<accession>A0A368G7E2</accession>
<gene>
    <name evidence="1" type="ORF">ANCCAN_15195</name>
</gene>
<organism evidence="1 2">
    <name type="scientific">Ancylostoma caninum</name>
    <name type="common">Dog hookworm</name>
    <dbReference type="NCBI Taxonomy" id="29170"/>
    <lineage>
        <taxon>Eukaryota</taxon>
        <taxon>Metazoa</taxon>
        <taxon>Ecdysozoa</taxon>
        <taxon>Nematoda</taxon>
        <taxon>Chromadorea</taxon>
        <taxon>Rhabditida</taxon>
        <taxon>Rhabditina</taxon>
        <taxon>Rhabditomorpha</taxon>
        <taxon>Strongyloidea</taxon>
        <taxon>Ancylostomatidae</taxon>
        <taxon>Ancylostomatinae</taxon>
        <taxon>Ancylostoma</taxon>
    </lineage>
</organism>
<dbReference type="EMBL" id="JOJR01000370">
    <property type="protein sequence ID" value="RCN38885.1"/>
    <property type="molecule type" value="Genomic_DNA"/>
</dbReference>
<dbReference type="OrthoDB" id="63891at2759"/>
<keyword evidence="2" id="KW-1185">Reference proteome</keyword>
<proteinExistence type="predicted"/>
<reference evidence="1 2" key="1">
    <citation type="submission" date="2014-10" db="EMBL/GenBank/DDBJ databases">
        <title>Draft genome of the hookworm Ancylostoma caninum.</title>
        <authorList>
            <person name="Mitreva M."/>
        </authorList>
    </citation>
    <scope>NUCLEOTIDE SEQUENCE [LARGE SCALE GENOMIC DNA]</scope>
    <source>
        <strain evidence="1 2">Baltimore</strain>
    </source>
</reference>
<sequence length="66" mass="7389">MSVVAGMTKAYVNLKPDKSLPWESAKMKSDKSLPWENGKDSTTCLVTLDRMKSDDQIVRRQEASGE</sequence>